<evidence type="ECO:0000256" key="1">
    <source>
        <dbReference type="SAM" id="MobiDB-lite"/>
    </source>
</evidence>
<feature type="transmembrane region" description="Helical" evidence="2">
    <location>
        <begin position="74"/>
        <end position="95"/>
    </location>
</feature>
<evidence type="ECO:0000313" key="4">
    <source>
        <dbReference type="Proteomes" id="UP001194580"/>
    </source>
</evidence>
<keyword evidence="2" id="KW-0472">Membrane</keyword>
<feature type="transmembrane region" description="Helical" evidence="2">
    <location>
        <begin position="44"/>
        <end position="62"/>
    </location>
</feature>
<evidence type="ECO:0000256" key="2">
    <source>
        <dbReference type="SAM" id="Phobius"/>
    </source>
</evidence>
<proteinExistence type="predicted"/>
<feature type="region of interest" description="Disordered" evidence="1">
    <location>
        <begin position="276"/>
        <end position="341"/>
    </location>
</feature>
<dbReference type="AlphaFoldDB" id="A0AAD4H9I9"/>
<gene>
    <name evidence="3" type="ORF">BGZ95_002037</name>
</gene>
<feature type="transmembrane region" description="Helical" evidence="2">
    <location>
        <begin position="12"/>
        <end position="32"/>
    </location>
</feature>
<feature type="region of interest" description="Disordered" evidence="1">
    <location>
        <begin position="140"/>
        <end position="160"/>
    </location>
</feature>
<feature type="compositionally biased region" description="Basic and acidic residues" evidence="1">
    <location>
        <begin position="140"/>
        <end position="150"/>
    </location>
</feature>
<reference evidence="3" key="1">
    <citation type="journal article" date="2020" name="Fungal Divers.">
        <title>Resolving the Mortierellaceae phylogeny through synthesis of multi-gene phylogenetics and phylogenomics.</title>
        <authorList>
            <person name="Vandepol N."/>
            <person name="Liber J."/>
            <person name="Desiro A."/>
            <person name="Na H."/>
            <person name="Kennedy M."/>
            <person name="Barry K."/>
            <person name="Grigoriev I.V."/>
            <person name="Miller A.N."/>
            <person name="O'Donnell K."/>
            <person name="Stajich J.E."/>
            <person name="Bonito G."/>
        </authorList>
    </citation>
    <scope>NUCLEOTIDE SEQUENCE</scope>
    <source>
        <strain evidence="3">NRRL 28262</strain>
    </source>
</reference>
<name>A0AAD4H9I9_9FUNG</name>
<keyword evidence="2" id="KW-0812">Transmembrane</keyword>
<sequence>MKFEITGTYTWSMRLAMMVATSSTSLFLVASIGFKATDMVDSRFLIIPQININIITLFYAYFKTRLLSYSRGQLVLSTLLAGVYVFFFAKIFPIIDQPSSLLKVVESINLIVAILLLAESVCTYFIDKNDKAEEEEIFADNRRAREERQRQQQSGSTTAAGDSIATPAAIHLYQPRLDFSPPSIDNNTNNRTSVISTTAAGIEEVRLDMADDYELDELPKYQRKPPAQSATIIDMANIASVNPAVLNNVVRPLSISSSSSSSPSEVQALDMLHEAQRPLSALEQHQPEGEQQEQQTRREDILPSDAPEYSLPSISTSSSSSAPSVPSSSQGVPSKPPTYVP</sequence>
<organism evidence="3 4">
    <name type="scientific">Linnemannia exigua</name>
    <dbReference type="NCBI Taxonomy" id="604196"/>
    <lineage>
        <taxon>Eukaryota</taxon>
        <taxon>Fungi</taxon>
        <taxon>Fungi incertae sedis</taxon>
        <taxon>Mucoromycota</taxon>
        <taxon>Mortierellomycotina</taxon>
        <taxon>Mortierellomycetes</taxon>
        <taxon>Mortierellales</taxon>
        <taxon>Mortierellaceae</taxon>
        <taxon>Linnemannia</taxon>
    </lineage>
</organism>
<comment type="caution">
    <text evidence="3">The sequence shown here is derived from an EMBL/GenBank/DDBJ whole genome shotgun (WGS) entry which is preliminary data.</text>
</comment>
<dbReference type="EMBL" id="JAAAIL010000142">
    <property type="protein sequence ID" value="KAG0279183.1"/>
    <property type="molecule type" value="Genomic_DNA"/>
</dbReference>
<evidence type="ECO:0000313" key="3">
    <source>
        <dbReference type="EMBL" id="KAG0279183.1"/>
    </source>
</evidence>
<protein>
    <submittedName>
        <fullName evidence="3">Uncharacterized protein</fullName>
    </submittedName>
</protein>
<feature type="compositionally biased region" description="Low complexity" evidence="1">
    <location>
        <begin position="307"/>
        <end position="333"/>
    </location>
</feature>
<accession>A0AAD4H9I9</accession>
<dbReference type="Proteomes" id="UP001194580">
    <property type="component" value="Unassembled WGS sequence"/>
</dbReference>
<keyword evidence="4" id="KW-1185">Reference proteome</keyword>
<keyword evidence="2" id="KW-1133">Transmembrane helix</keyword>